<evidence type="ECO:0000313" key="6">
    <source>
        <dbReference type="Proteomes" id="UP001321498"/>
    </source>
</evidence>
<evidence type="ECO:0000256" key="2">
    <source>
        <dbReference type="ARBA" id="ARBA00022448"/>
    </source>
</evidence>
<protein>
    <recommendedName>
        <fullName evidence="7">Carbohydrate ABC transporter substrate-binding protein (CUT1 family)</fullName>
    </recommendedName>
</protein>
<dbReference type="SUPFAM" id="SSF53850">
    <property type="entry name" value="Periplasmic binding protein-like II"/>
    <property type="match status" value="1"/>
</dbReference>
<dbReference type="EMBL" id="AP027731">
    <property type="protein sequence ID" value="BDZ45147.1"/>
    <property type="molecule type" value="Genomic_DNA"/>
</dbReference>
<dbReference type="InterPro" id="IPR006059">
    <property type="entry name" value="SBP"/>
</dbReference>
<feature type="chain" id="PRO_5047396155" description="Carbohydrate ABC transporter substrate-binding protein (CUT1 family)" evidence="4">
    <location>
        <begin position="23"/>
        <end position="414"/>
    </location>
</feature>
<name>A0ABM8GAD5_9MICO</name>
<proteinExistence type="inferred from homology"/>
<keyword evidence="2" id="KW-0813">Transport</keyword>
<keyword evidence="6" id="KW-1185">Reference proteome</keyword>
<dbReference type="RefSeq" id="WP_286278543.1">
    <property type="nucleotide sequence ID" value="NZ_AP027731.1"/>
</dbReference>
<evidence type="ECO:0000256" key="4">
    <source>
        <dbReference type="SAM" id="SignalP"/>
    </source>
</evidence>
<evidence type="ECO:0000313" key="5">
    <source>
        <dbReference type="EMBL" id="BDZ45147.1"/>
    </source>
</evidence>
<dbReference type="PANTHER" id="PTHR30061:SF50">
    <property type="entry name" value="MALTOSE_MALTODEXTRIN-BINDING PERIPLASMIC PROTEIN"/>
    <property type="match status" value="1"/>
</dbReference>
<gene>
    <name evidence="5" type="ORF">GCM10025866_10560</name>
</gene>
<dbReference type="PANTHER" id="PTHR30061">
    <property type="entry name" value="MALTOSE-BINDING PERIPLASMIC PROTEIN"/>
    <property type="match status" value="1"/>
</dbReference>
<accession>A0ABM8GAD5</accession>
<dbReference type="Proteomes" id="UP001321498">
    <property type="component" value="Chromosome"/>
</dbReference>
<reference evidence="6" key="1">
    <citation type="journal article" date="2019" name="Int. J. Syst. Evol. Microbiol.">
        <title>The Global Catalogue of Microorganisms (GCM) 10K type strain sequencing project: providing services to taxonomists for standard genome sequencing and annotation.</title>
        <authorList>
            <consortium name="The Broad Institute Genomics Platform"/>
            <consortium name="The Broad Institute Genome Sequencing Center for Infectious Disease"/>
            <person name="Wu L."/>
            <person name="Ma J."/>
        </authorList>
    </citation>
    <scope>NUCLEOTIDE SEQUENCE [LARGE SCALE GENOMIC DNA]</scope>
    <source>
        <strain evidence="6">NBRC 108725</strain>
    </source>
</reference>
<dbReference type="Pfam" id="PF01547">
    <property type="entry name" value="SBP_bac_1"/>
    <property type="match status" value="1"/>
</dbReference>
<feature type="signal peptide" evidence="4">
    <location>
        <begin position="1"/>
        <end position="22"/>
    </location>
</feature>
<dbReference type="PROSITE" id="PS51257">
    <property type="entry name" value="PROKAR_LIPOPROTEIN"/>
    <property type="match status" value="1"/>
</dbReference>
<comment type="similarity">
    <text evidence="1">Belongs to the bacterial solute-binding protein 1 family.</text>
</comment>
<dbReference type="Gene3D" id="3.40.190.10">
    <property type="entry name" value="Periplasmic binding protein-like II"/>
    <property type="match status" value="1"/>
</dbReference>
<evidence type="ECO:0008006" key="7">
    <source>
        <dbReference type="Google" id="ProtNLM"/>
    </source>
</evidence>
<sequence>MNRISRTSGALAALTVVAAALTGCGSSGGPSSGGQGAGQITIGYAGGGAVDTYMSTIIKHVEDKLDVKIKTAVYPTYDDQLNQLPTQFAAKTAPDIILWDNSAPIAQYATEGAIQPIDDLIKGTDVDLGLYPKALVEGWRIEDGLYAVPSYLQNSAYAFNTDVLGAAGITDLPQTLDDLAADARQVKSATGKPGIVLLDNLFHLTQYMLAAGGGYDFGKTIDSKENEAGLDFLLGLFKDGSAQTAQQLGATWDGEALANGLAASSDGGPWYIGFMGTTAPDVKYELTPIPGVDAGSPVVATYGGGFSLSAAAKDPETAAKVIALLTDTTSQEAVLSTKLGFVPAMTKYADQYRDETPQYAAFTADVLAAGVSLDYPIKTTEFGNDLVTGFQQLVADGSTSSKELLAGLQDKYGQ</sequence>
<keyword evidence="3 4" id="KW-0732">Signal</keyword>
<evidence type="ECO:0000256" key="1">
    <source>
        <dbReference type="ARBA" id="ARBA00008520"/>
    </source>
</evidence>
<organism evidence="5 6">
    <name type="scientific">Naasia aerilata</name>
    <dbReference type="NCBI Taxonomy" id="1162966"/>
    <lineage>
        <taxon>Bacteria</taxon>
        <taxon>Bacillati</taxon>
        <taxon>Actinomycetota</taxon>
        <taxon>Actinomycetes</taxon>
        <taxon>Micrococcales</taxon>
        <taxon>Microbacteriaceae</taxon>
        <taxon>Naasia</taxon>
    </lineage>
</organism>
<evidence type="ECO:0000256" key="3">
    <source>
        <dbReference type="ARBA" id="ARBA00022729"/>
    </source>
</evidence>